<organism evidence="1 2">
    <name type="scientific">Phyllobacterium sophorae</name>
    <dbReference type="NCBI Taxonomy" id="1520277"/>
    <lineage>
        <taxon>Bacteria</taxon>
        <taxon>Pseudomonadati</taxon>
        <taxon>Pseudomonadota</taxon>
        <taxon>Alphaproteobacteria</taxon>
        <taxon>Hyphomicrobiales</taxon>
        <taxon>Phyllobacteriaceae</taxon>
        <taxon>Phyllobacterium</taxon>
    </lineage>
</organism>
<reference evidence="2" key="1">
    <citation type="submission" date="2017-11" db="EMBL/GenBank/DDBJ databases">
        <authorList>
            <person name="Kuznetsova I."/>
            <person name="Sazanova A."/>
            <person name="Chirak E."/>
            <person name="Safronova V."/>
            <person name="Willems A."/>
        </authorList>
    </citation>
    <scope>NUCLEOTIDE SEQUENCE [LARGE SCALE GENOMIC DNA]</scope>
    <source>
        <strain evidence="2">CCBAU 03422</strain>
    </source>
</reference>
<dbReference type="EMBL" id="PGGM01000004">
    <property type="protein sequence ID" value="PSH64647.1"/>
    <property type="molecule type" value="Genomic_DNA"/>
</dbReference>
<gene>
    <name evidence="1" type="ORF">CU103_12240</name>
</gene>
<dbReference type="Proteomes" id="UP000241764">
    <property type="component" value="Unassembled WGS sequence"/>
</dbReference>
<comment type="caution">
    <text evidence="1">The sequence shown here is derived from an EMBL/GenBank/DDBJ whole genome shotgun (WGS) entry which is preliminary data.</text>
</comment>
<evidence type="ECO:0000313" key="2">
    <source>
        <dbReference type="Proteomes" id="UP000241764"/>
    </source>
</evidence>
<keyword evidence="2" id="KW-1185">Reference proteome</keyword>
<name>A0A2P7BDU1_9HYPH</name>
<dbReference type="AlphaFoldDB" id="A0A2P7BDU1"/>
<sequence>MLTAISKLIGVLFTGSLTAISNDLKEAYQSKLDAANDKERIAADERITLLESRKSSILAAQSSPVERWIRFGFAFPFVLYNAKLIIWDKILSWGITDPLGPELTQIYMIVLGDTS</sequence>
<dbReference type="RefSeq" id="WP_106664192.1">
    <property type="nucleotide sequence ID" value="NZ_PGGM01000004.1"/>
</dbReference>
<proteinExistence type="predicted"/>
<dbReference type="OrthoDB" id="8265004at2"/>
<accession>A0A2P7BDU1</accession>
<evidence type="ECO:0000313" key="1">
    <source>
        <dbReference type="EMBL" id="PSH64647.1"/>
    </source>
</evidence>
<protein>
    <submittedName>
        <fullName evidence="1">Uncharacterized protein</fullName>
    </submittedName>
</protein>